<reference evidence="1" key="1">
    <citation type="journal article" date="2014" name="Int. J. Syst. Evol. Microbiol.">
        <title>Complete genome sequence of Corynebacterium casei LMG S-19264T (=DSM 44701T), isolated from a smear-ripened cheese.</title>
        <authorList>
            <consortium name="US DOE Joint Genome Institute (JGI-PGF)"/>
            <person name="Walter F."/>
            <person name="Albersmeier A."/>
            <person name="Kalinowski J."/>
            <person name="Ruckert C."/>
        </authorList>
    </citation>
    <scope>NUCLEOTIDE SEQUENCE</scope>
    <source>
        <strain evidence="1">CGMCC 4.7110</strain>
    </source>
</reference>
<name>A0A917XG40_9ACTN</name>
<evidence type="ECO:0000313" key="2">
    <source>
        <dbReference type="Proteomes" id="UP000653411"/>
    </source>
</evidence>
<dbReference type="AlphaFoldDB" id="A0A917XG40"/>
<gene>
    <name evidence="1" type="ORF">GCM10011578_049520</name>
</gene>
<dbReference type="EMBL" id="BMML01000011">
    <property type="protein sequence ID" value="GGN19548.1"/>
    <property type="molecule type" value="Genomic_DNA"/>
</dbReference>
<evidence type="ECO:0000313" key="1">
    <source>
        <dbReference type="EMBL" id="GGN19548.1"/>
    </source>
</evidence>
<comment type="caution">
    <text evidence="1">The sequence shown here is derived from an EMBL/GenBank/DDBJ whole genome shotgun (WGS) entry which is preliminary data.</text>
</comment>
<reference evidence="1" key="2">
    <citation type="submission" date="2020-09" db="EMBL/GenBank/DDBJ databases">
        <authorList>
            <person name="Sun Q."/>
            <person name="Zhou Y."/>
        </authorList>
    </citation>
    <scope>NUCLEOTIDE SEQUENCE</scope>
    <source>
        <strain evidence="1">CGMCC 4.7110</strain>
    </source>
</reference>
<accession>A0A917XG40</accession>
<proteinExistence type="predicted"/>
<dbReference type="RefSeq" id="WP_189265004.1">
    <property type="nucleotide sequence ID" value="NZ_BMML01000011.1"/>
</dbReference>
<protein>
    <submittedName>
        <fullName evidence="1">Uncharacterized protein</fullName>
    </submittedName>
</protein>
<keyword evidence="2" id="KW-1185">Reference proteome</keyword>
<organism evidence="1 2">
    <name type="scientific">Streptomyces fuscichromogenes</name>
    <dbReference type="NCBI Taxonomy" id="1324013"/>
    <lineage>
        <taxon>Bacteria</taxon>
        <taxon>Bacillati</taxon>
        <taxon>Actinomycetota</taxon>
        <taxon>Actinomycetes</taxon>
        <taxon>Kitasatosporales</taxon>
        <taxon>Streptomycetaceae</taxon>
        <taxon>Streptomyces</taxon>
    </lineage>
</organism>
<dbReference type="Proteomes" id="UP000653411">
    <property type="component" value="Unassembled WGS sequence"/>
</dbReference>
<sequence>MSLSVLMVEMAQCQVLTGPGERDPAEEFAGDGIGVGERVGGRLPQELIDAAGAYPVGDEGGPVGAGGMA</sequence>